<dbReference type="EMBL" id="JAFIRA010000005">
    <property type="protein sequence ID" value="MCJ2541988.1"/>
    <property type="molecule type" value="Genomic_DNA"/>
</dbReference>
<dbReference type="InterPro" id="IPR019994">
    <property type="entry name" value="Lipid-A-disac_synthase-rel_put"/>
</dbReference>
<organism evidence="1 2">
    <name type="scientific">Thermostichus vulcanus str. 'Rupite'</name>
    <dbReference type="NCBI Taxonomy" id="2813851"/>
    <lineage>
        <taxon>Bacteria</taxon>
        <taxon>Bacillati</taxon>
        <taxon>Cyanobacteriota</taxon>
        <taxon>Cyanophyceae</taxon>
        <taxon>Thermostichales</taxon>
        <taxon>Thermostichaceae</taxon>
        <taxon>Thermostichus</taxon>
    </lineage>
</organism>
<name>A0ABT0C883_THEVL</name>
<protein>
    <recommendedName>
        <fullName evidence="3">Lipid-A-disaccharide synthase</fullName>
    </recommendedName>
</protein>
<reference evidence="1" key="1">
    <citation type="submission" date="2021-02" db="EMBL/GenBank/DDBJ databases">
        <title>The CRISPR/cas machinery reduction and long-range gene transfer in the hot spring cyanobacterium Synechococcus.</title>
        <authorList>
            <person name="Dvorak P."/>
            <person name="Jahodarova E."/>
            <person name="Hasler P."/>
            <person name="Poulickova A."/>
        </authorList>
    </citation>
    <scope>NUCLEOTIDE SEQUENCE</scope>
    <source>
        <strain evidence="1">Rupite</strain>
    </source>
</reference>
<keyword evidence="2" id="KW-1185">Reference proteome</keyword>
<dbReference type="PANTHER" id="PTHR39517">
    <property type="entry name" value="SLL0192 PROTEIN"/>
    <property type="match status" value="1"/>
</dbReference>
<dbReference type="Proteomes" id="UP000830835">
    <property type="component" value="Unassembled WGS sequence"/>
</dbReference>
<proteinExistence type="predicted"/>
<evidence type="ECO:0008006" key="3">
    <source>
        <dbReference type="Google" id="ProtNLM"/>
    </source>
</evidence>
<accession>A0ABT0C883</accession>
<dbReference type="PANTHER" id="PTHR39517:SF1">
    <property type="entry name" value="LIPID-A-DISACCHARIDE SYNTHASE"/>
    <property type="match status" value="1"/>
</dbReference>
<dbReference type="NCBIfam" id="TIGR03492">
    <property type="entry name" value="lipid-A-disaccharide synthase-related protein"/>
    <property type="match status" value="1"/>
</dbReference>
<dbReference type="SUPFAM" id="SSF53756">
    <property type="entry name" value="UDP-Glycosyltransferase/glycogen phosphorylase"/>
    <property type="match status" value="1"/>
</dbReference>
<comment type="caution">
    <text evidence="1">The sequence shown here is derived from an EMBL/GenBank/DDBJ whole genome shotgun (WGS) entry which is preliminary data.</text>
</comment>
<evidence type="ECO:0000313" key="2">
    <source>
        <dbReference type="Proteomes" id="UP000830835"/>
    </source>
</evidence>
<gene>
    <name evidence="1" type="ORF">JX360_03545</name>
</gene>
<sequence>MQSQSRRDPPRVLCLSNGHGEDEVASRIAVALVQRGIQVRALPIVGEGKAYVRQGIPILVTPQVMPSGGFIYQDWRQLWRDVRGGLLGLTGRQLAVIRQEAAQTDLVLAVGDIVPLLMAWWSGIPYGFVGTAKSDYYWRDEQGPYRRAWIPWGEPISDYLPWERWLMGHKRCRGAFLRDELTATALSKRGLRTFYLGNPMMDGLEAQRDLPLDPHRPALLLLPGSRPPEAYRNWALMMQVVQGIPAEIQVYAALSPNLDPAQLQERIPAERRDLPLIWGDFGTCVQRATVVLAMAGTATEQCVGLGKPVITLPGEGPQFTPRFAEAQTRLLGSAVQLTSVEHAPRLLHQILERLATDPTYTAQLQAHGHQRMGSPGATQRIAAQIQTWLNFGGSDAILRPTGQGI</sequence>
<evidence type="ECO:0000313" key="1">
    <source>
        <dbReference type="EMBL" id="MCJ2541988.1"/>
    </source>
</evidence>